<dbReference type="Pfam" id="PF08241">
    <property type="entry name" value="Methyltransf_11"/>
    <property type="match status" value="1"/>
</dbReference>
<keyword evidence="2 5" id="KW-0489">Methyltransferase</keyword>
<accession>A0AAP2DX46</accession>
<keyword evidence="3" id="KW-0808">Transferase</keyword>
<dbReference type="PANTHER" id="PTHR44942">
    <property type="entry name" value="METHYLTRANSF_11 DOMAIN-CONTAINING PROTEIN"/>
    <property type="match status" value="1"/>
</dbReference>
<dbReference type="GO" id="GO:0008757">
    <property type="term" value="F:S-adenosylmethionine-dependent methyltransferase activity"/>
    <property type="evidence" value="ECO:0007669"/>
    <property type="project" value="InterPro"/>
</dbReference>
<sequence length="247" mass="28345">MEHKDYFSGHAKVYATFRPAYPAALYDFIFRHLPQRRRAWDCATGNGQVARHLAQHFQQVDATDISQQQLDNAYRADNIAYSVAPAEKSGFANGRFDLITVAQALHWFDTHAFYQEVRRTGAPGGLLAVWGYAFLHIEPVVDEIITDFYSRIVGPYWDDARRLVEERYLTIPFPFPEIPSPGFHIDVAWTLDHLAGYLESWSATQKYTRATGINPVPELCGRLRAYWSENETKTVRFPIFLRLGEIG</sequence>
<comment type="caution">
    <text evidence="5">The sequence shown here is derived from an EMBL/GenBank/DDBJ whole genome shotgun (WGS) entry which is preliminary data.</text>
</comment>
<dbReference type="EMBL" id="JAHESE010000009">
    <property type="protein sequence ID" value="MBT1708921.1"/>
    <property type="molecule type" value="Genomic_DNA"/>
</dbReference>
<protein>
    <submittedName>
        <fullName evidence="5">Methyltransferase domain-containing protein</fullName>
    </submittedName>
</protein>
<dbReference type="InterPro" id="IPR013216">
    <property type="entry name" value="Methyltransf_11"/>
</dbReference>
<comment type="similarity">
    <text evidence="1">Belongs to the methyltransferase superfamily.</text>
</comment>
<dbReference type="AlphaFoldDB" id="A0AAP2DX46"/>
<evidence type="ECO:0000313" key="5">
    <source>
        <dbReference type="EMBL" id="MBT1708921.1"/>
    </source>
</evidence>
<evidence type="ECO:0000256" key="1">
    <source>
        <dbReference type="ARBA" id="ARBA00008361"/>
    </source>
</evidence>
<dbReference type="InterPro" id="IPR051052">
    <property type="entry name" value="Diverse_substrate_MTase"/>
</dbReference>
<dbReference type="PANTHER" id="PTHR44942:SF4">
    <property type="entry name" value="METHYLTRANSFERASE TYPE 11 DOMAIN-CONTAINING PROTEIN"/>
    <property type="match status" value="1"/>
</dbReference>
<keyword evidence="6" id="KW-1185">Reference proteome</keyword>
<gene>
    <name evidence="5" type="ORF">KK062_11840</name>
</gene>
<dbReference type="Gene3D" id="3.40.50.150">
    <property type="entry name" value="Vaccinia Virus protein VP39"/>
    <property type="match status" value="1"/>
</dbReference>
<evidence type="ECO:0000313" key="6">
    <source>
        <dbReference type="Proteomes" id="UP001319080"/>
    </source>
</evidence>
<proteinExistence type="inferred from homology"/>
<evidence type="ECO:0000256" key="2">
    <source>
        <dbReference type="ARBA" id="ARBA00022603"/>
    </source>
</evidence>
<evidence type="ECO:0000256" key="3">
    <source>
        <dbReference type="ARBA" id="ARBA00022679"/>
    </source>
</evidence>
<organism evidence="5 6">
    <name type="scientific">Dawidia cretensis</name>
    <dbReference type="NCBI Taxonomy" id="2782350"/>
    <lineage>
        <taxon>Bacteria</taxon>
        <taxon>Pseudomonadati</taxon>
        <taxon>Bacteroidota</taxon>
        <taxon>Cytophagia</taxon>
        <taxon>Cytophagales</taxon>
        <taxon>Chryseotaleaceae</taxon>
        <taxon>Dawidia</taxon>
    </lineage>
</organism>
<dbReference type="Proteomes" id="UP001319080">
    <property type="component" value="Unassembled WGS sequence"/>
</dbReference>
<dbReference type="InterPro" id="IPR029063">
    <property type="entry name" value="SAM-dependent_MTases_sf"/>
</dbReference>
<reference evidence="5 6" key="1">
    <citation type="submission" date="2021-05" db="EMBL/GenBank/DDBJ databases">
        <title>A Polyphasic approach of four new species of the genus Ohtaekwangia: Ohtaekwangia histidinii sp. nov., Ohtaekwangia cretensis sp. nov., Ohtaekwangia indiensis sp. nov., Ohtaekwangia reichenbachii sp. nov. from diverse environment.</title>
        <authorList>
            <person name="Octaviana S."/>
        </authorList>
    </citation>
    <scope>NUCLEOTIDE SEQUENCE [LARGE SCALE GENOMIC DNA]</scope>
    <source>
        <strain evidence="5 6">PWU5</strain>
    </source>
</reference>
<dbReference type="RefSeq" id="WP_254084507.1">
    <property type="nucleotide sequence ID" value="NZ_JAHESE010000009.1"/>
</dbReference>
<evidence type="ECO:0000259" key="4">
    <source>
        <dbReference type="Pfam" id="PF08241"/>
    </source>
</evidence>
<dbReference type="SUPFAM" id="SSF53335">
    <property type="entry name" value="S-adenosyl-L-methionine-dependent methyltransferases"/>
    <property type="match status" value="1"/>
</dbReference>
<name>A0AAP2DX46_9BACT</name>
<dbReference type="GO" id="GO:0032259">
    <property type="term" value="P:methylation"/>
    <property type="evidence" value="ECO:0007669"/>
    <property type="project" value="UniProtKB-KW"/>
</dbReference>
<feature type="domain" description="Methyltransferase type 11" evidence="4">
    <location>
        <begin position="41"/>
        <end position="128"/>
    </location>
</feature>
<dbReference type="CDD" id="cd02440">
    <property type="entry name" value="AdoMet_MTases"/>
    <property type="match status" value="1"/>
</dbReference>